<reference evidence="3 4" key="1">
    <citation type="submission" date="2022-10" db="EMBL/GenBank/DDBJ databases">
        <title>Comparative genomic analysis of Cohnella hashimotonis sp. nov., isolated from the International Space Station.</title>
        <authorList>
            <person name="Simpson A."/>
            <person name="Venkateswaran K."/>
        </authorList>
    </citation>
    <scope>NUCLEOTIDE SEQUENCE [LARGE SCALE GENOMIC DNA]</scope>
    <source>
        <strain evidence="3 4">DSM 18997</strain>
    </source>
</reference>
<sequence>MEHQSNQPSAVTFSRTFDAPRELVFQMWTAPEHFASWWGPQGFSLQVAKMEVQPGGTFLGSQSSPDGNHVMWGKFVYQEVAAPAKLVFVQSFSDEHGHTIRAPFSANWPLEIRNEITLEEKEGKTTMTLQGGPINASAEEQAAYDGMAPMLQQGLDGTFDQLAAYLDSQK</sequence>
<gene>
    <name evidence="3" type="ORF">OMP38_10705</name>
</gene>
<dbReference type="InterPro" id="IPR023393">
    <property type="entry name" value="START-like_dom_sf"/>
</dbReference>
<evidence type="ECO:0000256" key="1">
    <source>
        <dbReference type="ARBA" id="ARBA00006817"/>
    </source>
</evidence>
<dbReference type="CDD" id="cd07814">
    <property type="entry name" value="SRPBCC_CalC_Aha1-like"/>
    <property type="match status" value="1"/>
</dbReference>
<dbReference type="RefSeq" id="WP_277565053.1">
    <property type="nucleotide sequence ID" value="NZ_JAPDHZ010000002.1"/>
</dbReference>
<dbReference type="AlphaFoldDB" id="A0A9X4KG01"/>
<evidence type="ECO:0000313" key="3">
    <source>
        <dbReference type="EMBL" id="MDG0791291.1"/>
    </source>
</evidence>
<dbReference type="EMBL" id="JAPDHZ010000002">
    <property type="protein sequence ID" value="MDG0791291.1"/>
    <property type="molecule type" value="Genomic_DNA"/>
</dbReference>
<comment type="caution">
    <text evidence="3">The sequence shown here is derived from an EMBL/GenBank/DDBJ whole genome shotgun (WGS) entry which is preliminary data.</text>
</comment>
<organism evidence="3 4">
    <name type="scientific">Cohnella ginsengisoli</name>
    <dbReference type="NCBI Taxonomy" id="425004"/>
    <lineage>
        <taxon>Bacteria</taxon>
        <taxon>Bacillati</taxon>
        <taxon>Bacillota</taxon>
        <taxon>Bacilli</taxon>
        <taxon>Bacillales</taxon>
        <taxon>Paenibacillaceae</taxon>
        <taxon>Cohnella</taxon>
    </lineage>
</organism>
<dbReference type="SUPFAM" id="SSF55961">
    <property type="entry name" value="Bet v1-like"/>
    <property type="match status" value="1"/>
</dbReference>
<proteinExistence type="inferred from homology"/>
<evidence type="ECO:0000259" key="2">
    <source>
        <dbReference type="Pfam" id="PF08327"/>
    </source>
</evidence>
<dbReference type="Gene3D" id="3.30.530.20">
    <property type="match status" value="1"/>
</dbReference>
<protein>
    <submittedName>
        <fullName evidence="3">SRPBCC domain-containing protein</fullName>
    </submittedName>
</protein>
<evidence type="ECO:0000313" key="4">
    <source>
        <dbReference type="Proteomes" id="UP001153387"/>
    </source>
</evidence>
<feature type="domain" description="Activator of Hsp90 ATPase homologue 1/2-like C-terminal" evidence="2">
    <location>
        <begin position="18"/>
        <end position="166"/>
    </location>
</feature>
<keyword evidence="4" id="KW-1185">Reference proteome</keyword>
<dbReference type="Proteomes" id="UP001153387">
    <property type="component" value="Unassembled WGS sequence"/>
</dbReference>
<dbReference type="InterPro" id="IPR013538">
    <property type="entry name" value="ASHA1/2-like_C"/>
</dbReference>
<accession>A0A9X4KG01</accession>
<comment type="similarity">
    <text evidence="1">Belongs to the AHA1 family.</text>
</comment>
<dbReference type="Pfam" id="PF08327">
    <property type="entry name" value="AHSA1"/>
    <property type="match status" value="1"/>
</dbReference>
<name>A0A9X4KG01_9BACL</name>